<dbReference type="Proteomes" id="UP000499080">
    <property type="component" value="Unassembled WGS sequence"/>
</dbReference>
<comment type="caution">
    <text evidence="1">The sequence shown here is derived from an EMBL/GenBank/DDBJ whole genome shotgun (WGS) entry which is preliminary data.</text>
</comment>
<evidence type="ECO:0000313" key="2">
    <source>
        <dbReference type="Proteomes" id="UP000499080"/>
    </source>
</evidence>
<reference evidence="1 2" key="1">
    <citation type="journal article" date="2019" name="Sci. Rep.">
        <title>Orb-weaving spider Araneus ventricosus genome elucidates the spidroin gene catalogue.</title>
        <authorList>
            <person name="Kono N."/>
            <person name="Nakamura H."/>
            <person name="Ohtoshi R."/>
            <person name="Moran D.A.P."/>
            <person name="Shinohara A."/>
            <person name="Yoshida Y."/>
            <person name="Fujiwara M."/>
            <person name="Mori M."/>
            <person name="Tomita M."/>
            <person name="Arakawa K."/>
        </authorList>
    </citation>
    <scope>NUCLEOTIDE SEQUENCE [LARGE SCALE GENOMIC DNA]</scope>
</reference>
<proteinExistence type="predicted"/>
<accession>A0A4Y2RJN5</accession>
<sequence length="89" mass="10255">MPLHMNGLSPGCKPDGPLRRWTDGMVSERKFNTRFRQSLCRICRSGGASRIRHHLASEACKFDDGRAGHHVFTVQNFDVRTHMQFQNRT</sequence>
<gene>
    <name evidence="1" type="ORF">AVEN_1004_1</name>
</gene>
<dbReference type="EMBL" id="BGPR01017105">
    <property type="protein sequence ID" value="GBN75115.1"/>
    <property type="molecule type" value="Genomic_DNA"/>
</dbReference>
<dbReference type="AlphaFoldDB" id="A0A4Y2RJN5"/>
<evidence type="ECO:0000313" key="1">
    <source>
        <dbReference type="EMBL" id="GBN75115.1"/>
    </source>
</evidence>
<name>A0A4Y2RJN5_ARAVE</name>
<organism evidence="1 2">
    <name type="scientific">Araneus ventricosus</name>
    <name type="common">Orbweaver spider</name>
    <name type="synonym">Epeira ventricosa</name>
    <dbReference type="NCBI Taxonomy" id="182803"/>
    <lineage>
        <taxon>Eukaryota</taxon>
        <taxon>Metazoa</taxon>
        <taxon>Ecdysozoa</taxon>
        <taxon>Arthropoda</taxon>
        <taxon>Chelicerata</taxon>
        <taxon>Arachnida</taxon>
        <taxon>Araneae</taxon>
        <taxon>Araneomorphae</taxon>
        <taxon>Entelegynae</taxon>
        <taxon>Araneoidea</taxon>
        <taxon>Araneidae</taxon>
        <taxon>Araneus</taxon>
    </lineage>
</organism>
<keyword evidence="2" id="KW-1185">Reference proteome</keyword>
<protein>
    <submittedName>
        <fullName evidence="1">Uncharacterized protein</fullName>
    </submittedName>
</protein>